<dbReference type="Proteomes" id="UP000887013">
    <property type="component" value="Unassembled WGS sequence"/>
</dbReference>
<evidence type="ECO:0000313" key="2">
    <source>
        <dbReference type="Proteomes" id="UP000887013"/>
    </source>
</evidence>
<protein>
    <submittedName>
        <fullName evidence="1">Uncharacterized protein</fullName>
    </submittedName>
</protein>
<name>A0A8X6Q0A6_NEPPI</name>
<dbReference type="OrthoDB" id="10468103at2759"/>
<gene>
    <name evidence="1" type="ORF">NPIL_569981</name>
</gene>
<reference evidence="1" key="1">
    <citation type="submission" date="2020-08" db="EMBL/GenBank/DDBJ databases">
        <title>Multicomponent nature underlies the extraordinary mechanical properties of spider dragline silk.</title>
        <authorList>
            <person name="Kono N."/>
            <person name="Nakamura H."/>
            <person name="Mori M."/>
            <person name="Yoshida Y."/>
            <person name="Ohtoshi R."/>
            <person name="Malay A.D."/>
            <person name="Moran D.A.P."/>
            <person name="Tomita M."/>
            <person name="Numata K."/>
            <person name="Arakawa K."/>
        </authorList>
    </citation>
    <scope>NUCLEOTIDE SEQUENCE</scope>
</reference>
<proteinExistence type="predicted"/>
<accession>A0A8X6Q0A6</accession>
<keyword evidence="2" id="KW-1185">Reference proteome</keyword>
<evidence type="ECO:0000313" key="1">
    <source>
        <dbReference type="EMBL" id="GFT98509.1"/>
    </source>
</evidence>
<dbReference type="AlphaFoldDB" id="A0A8X6Q0A6"/>
<organism evidence="1 2">
    <name type="scientific">Nephila pilipes</name>
    <name type="common">Giant wood spider</name>
    <name type="synonym">Nephila maculata</name>
    <dbReference type="NCBI Taxonomy" id="299642"/>
    <lineage>
        <taxon>Eukaryota</taxon>
        <taxon>Metazoa</taxon>
        <taxon>Ecdysozoa</taxon>
        <taxon>Arthropoda</taxon>
        <taxon>Chelicerata</taxon>
        <taxon>Arachnida</taxon>
        <taxon>Araneae</taxon>
        <taxon>Araneomorphae</taxon>
        <taxon>Entelegynae</taxon>
        <taxon>Araneoidea</taxon>
        <taxon>Nephilidae</taxon>
        <taxon>Nephila</taxon>
    </lineage>
</organism>
<comment type="caution">
    <text evidence="1">The sequence shown here is derived from an EMBL/GenBank/DDBJ whole genome shotgun (WGS) entry which is preliminary data.</text>
</comment>
<sequence length="79" mass="8555">MRSSGAQLGIADTHSSSAGFINHPIKNAKCGPEAIRHDHVITVYLRWELEILGVSEGSLLLVGQWGSRNKCVLVESSLI</sequence>
<dbReference type="EMBL" id="BMAW01075780">
    <property type="protein sequence ID" value="GFT98509.1"/>
    <property type="molecule type" value="Genomic_DNA"/>
</dbReference>